<dbReference type="AlphaFoldDB" id="A0A0A9FGV6"/>
<proteinExistence type="predicted"/>
<evidence type="ECO:0000313" key="1">
    <source>
        <dbReference type="EMBL" id="JAE11552.1"/>
    </source>
</evidence>
<organism evidence="1">
    <name type="scientific">Arundo donax</name>
    <name type="common">Giant reed</name>
    <name type="synonym">Donax arundinaceus</name>
    <dbReference type="NCBI Taxonomy" id="35708"/>
    <lineage>
        <taxon>Eukaryota</taxon>
        <taxon>Viridiplantae</taxon>
        <taxon>Streptophyta</taxon>
        <taxon>Embryophyta</taxon>
        <taxon>Tracheophyta</taxon>
        <taxon>Spermatophyta</taxon>
        <taxon>Magnoliopsida</taxon>
        <taxon>Liliopsida</taxon>
        <taxon>Poales</taxon>
        <taxon>Poaceae</taxon>
        <taxon>PACMAD clade</taxon>
        <taxon>Arundinoideae</taxon>
        <taxon>Arundineae</taxon>
        <taxon>Arundo</taxon>
    </lineage>
</organism>
<accession>A0A0A9FGV6</accession>
<sequence length="24" mass="2761">MKMVSKLFEMSYGRQKQVNGQLGT</sequence>
<dbReference type="EMBL" id="GBRH01186344">
    <property type="protein sequence ID" value="JAE11552.1"/>
    <property type="molecule type" value="Transcribed_RNA"/>
</dbReference>
<protein>
    <submittedName>
        <fullName evidence="1">Uncharacterized protein</fullName>
    </submittedName>
</protein>
<name>A0A0A9FGV6_ARUDO</name>
<reference evidence="1" key="1">
    <citation type="submission" date="2014-09" db="EMBL/GenBank/DDBJ databases">
        <authorList>
            <person name="Magalhaes I.L.F."/>
            <person name="Oliveira U."/>
            <person name="Santos F.R."/>
            <person name="Vidigal T.H.D.A."/>
            <person name="Brescovit A.D."/>
            <person name="Santos A.J."/>
        </authorList>
    </citation>
    <scope>NUCLEOTIDE SEQUENCE</scope>
    <source>
        <tissue evidence="1">Shoot tissue taken approximately 20 cm above the soil surface</tissue>
    </source>
</reference>
<reference evidence="1" key="2">
    <citation type="journal article" date="2015" name="Data Brief">
        <title>Shoot transcriptome of the giant reed, Arundo donax.</title>
        <authorList>
            <person name="Barrero R.A."/>
            <person name="Guerrero F.D."/>
            <person name="Moolhuijzen P."/>
            <person name="Goolsby J.A."/>
            <person name="Tidwell J."/>
            <person name="Bellgard S.E."/>
            <person name="Bellgard M.I."/>
        </authorList>
    </citation>
    <scope>NUCLEOTIDE SEQUENCE</scope>
    <source>
        <tissue evidence="1">Shoot tissue taken approximately 20 cm above the soil surface</tissue>
    </source>
</reference>